<comment type="caution">
    <text evidence="3">The sequence shown here is derived from an EMBL/GenBank/DDBJ whole genome shotgun (WGS) entry which is preliminary data.</text>
</comment>
<dbReference type="AlphaFoldDB" id="A0A1R1PGF6"/>
<gene>
    <name evidence="3" type="ORF">AX774_g6646</name>
</gene>
<name>A0A1R1PGF6_ZANCU</name>
<organism evidence="3 4">
    <name type="scientific">Zancudomyces culisetae</name>
    <name type="common">Gut fungus</name>
    <name type="synonym">Smittium culisetae</name>
    <dbReference type="NCBI Taxonomy" id="1213189"/>
    <lineage>
        <taxon>Eukaryota</taxon>
        <taxon>Fungi</taxon>
        <taxon>Fungi incertae sedis</taxon>
        <taxon>Zoopagomycota</taxon>
        <taxon>Kickxellomycotina</taxon>
        <taxon>Harpellomycetes</taxon>
        <taxon>Harpellales</taxon>
        <taxon>Legeriomycetaceae</taxon>
        <taxon>Zancudomyces</taxon>
    </lineage>
</organism>
<protein>
    <submittedName>
        <fullName evidence="3">Uncharacterized protein</fullName>
    </submittedName>
</protein>
<dbReference type="InterPro" id="IPR058940">
    <property type="entry name" value="mS26_fungi"/>
</dbReference>
<feature type="region of interest" description="Disordered" evidence="2">
    <location>
        <begin position="30"/>
        <end position="97"/>
    </location>
</feature>
<evidence type="ECO:0000313" key="3">
    <source>
        <dbReference type="EMBL" id="OMH79932.1"/>
    </source>
</evidence>
<dbReference type="Pfam" id="PF26163">
    <property type="entry name" value="mS26"/>
    <property type="match status" value="1"/>
</dbReference>
<evidence type="ECO:0000256" key="2">
    <source>
        <dbReference type="SAM" id="MobiDB-lite"/>
    </source>
</evidence>
<feature type="compositionally biased region" description="Low complexity" evidence="2">
    <location>
        <begin position="81"/>
        <end position="90"/>
    </location>
</feature>
<feature type="coiled-coil region" evidence="1">
    <location>
        <begin position="124"/>
        <end position="156"/>
    </location>
</feature>
<reference evidence="4" key="1">
    <citation type="submission" date="2017-01" db="EMBL/GenBank/DDBJ databases">
        <authorList>
            <person name="Wang Y."/>
            <person name="White M."/>
            <person name="Kvist S."/>
            <person name="Moncalvo J.-M."/>
        </authorList>
    </citation>
    <scope>NUCLEOTIDE SEQUENCE [LARGE SCALE GENOMIC DNA]</scope>
    <source>
        <strain evidence="4">COL-18-3</strain>
    </source>
</reference>
<feature type="region of interest" description="Disordered" evidence="2">
    <location>
        <begin position="190"/>
        <end position="216"/>
    </location>
</feature>
<feature type="compositionally biased region" description="Basic and acidic residues" evidence="2">
    <location>
        <begin position="33"/>
        <end position="44"/>
    </location>
</feature>
<keyword evidence="1" id="KW-0175">Coiled coil</keyword>
<evidence type="ECO:0000313" key="4">
    <source>
        <dbReference type="Proteomes" id="UP000188320"/>
    </source>
</evidence>
<accession>A0A1R1PGF6</accession>
<dbReference type="Proteomes" id="UP000188320">
    <property type="component" value="Unassembled WGS sequence"/>
</dbReference>
<proteinExistence type="predicted"/>
<dbReference type="OrthoDB" id="5597211at2759"/>
<feature type="compositionally biased region" description="Polar residues" evidence="2">
    <location>
        <begin position="195"/>
        <end position="216"/>
    </location>
</feature>
<evidence type="ECO:0000256" key="1">
    <source>
        <dbReference type="SAM" id="Coils"/>
    </source>
</evidence>
<keyword evidence="4" id="KW-1185">Reference proteome</keyword>
<sequence length="373" mass="42958">MLRSYLAKKRLELFQQNLIILKQSRLISTSKAAKNESDITKETTESNGDSYFIPGKRGYSPQFSPPKGCLAVPKAKKPLKQPEQLPPSKLENYQLSEKERGTKAGYKKEMKKLRYQYYKEFVANEAIKDKNAKQTLKLEAEEKRKAREKRIEEQREYFEKVLKDPYSPFNVLNPEGTTILSKIPDKNLQEKAKVSSENVANSESGSTKQSENLETSVVGTNTKDVLVESKEVEDILLKRSKLRPPRVTVEYPEEENRIAKQLRKQRRDNFEREVSQRRQELLLELYHEAENFITYENMEEKISEFFSGSELVDFYDLPTLLDNLSTNGGVLTSTESAKRDMDFENALDGTVGPRHGVGLSDVLEYKKNHESQP</sequence>
<dbReference type="EMBL" id="LSSK01001357">
    <property type="protein sequence ID" value="OMH79932.1"/>
    <property type="molecule type" value="Genomic_DNA"/>
</dbReference>